<evidence type="ECO:0000313" key="2">
    <source>
        <dbReference type="Proteomes" id="UP001596084"/>
    </source>
</evidence>
<evidence type="ECO:0000313" key="1">
    <source>
        <dbReference type="EMBL" id="MFC5519874.1"/>
    </source>
</evidence>
<dbReference type="RefSeq" id="WP_068835473.1">
    <property type="nucleotide sequence ID" value="NZ_JBHSMX010000006.1"/>
</dbReference>
<comment type="caution">
    <text evidence="1">The sequence shown here is derived from an EMBL/GenBank/DDBJ whole genome shotgun (WGS) entry which is preliminary data.</text>
</comment>
<dbReference type="EMBL" id="JBHSMX010000006">
    <property type="protein sequence ID" value="MFC5519874.1"/>
    <property type="molecule type" value="Genomic_DNA"/>
</dbReference>
<keyword evidence="2" id="KW-1185">Reference proteome</keyword>
<organism evidence="1 2">
    <name type="scientific">Polaromonas jejuensis</name>
    <dbReference type="NCBI Taxonomy" id="457502"/>
    <lineage>
        <taxon>Bacteria</taxon>
        <taxon>Pseudomonadati</taxon>
        <taxon>Pseudomonadota</taxon>
        <taxon>Betaproteobacteria</taxon>
        <taxon>Burkholderiales</taxon>
        <taxon>Comamonadaceae</taxon>
        <taxon>Polaromonas</taxon>
    </lineage>
</organism>
<reference evidence="2" key="1">
    <citation type="journal article" date="2019" name="Int. J. Syst. Evol. Microbiol.">
        <title>The Global Catalogue of Microorganisms (GCM) 10K type strain sequencing project: providing services to taxonomists for standard genome sequencing and annotation.</title>
        <authorList>
            <consortium name="The Broad Institute Genomics Platform"/>
            <consortium name="The Broad Institute Genome Sequencing Center for Infectious Disease"/>
            <person name="Wu L."/>
            <person name="Ma J."/>
        </authorList>
    </citation>
    <scope>NUCLEOTIDE SEQUENCE [LARGE SCALE GENOMIC DNA]</scope>
    <source>
        <strain evidence="2">CGMCC 4.7277</strain>
    </source>
</reference>
<dbReference type="Proteomes" id="UP001596084">
    <property type="component" value="Unassembled WGS sequence"/>
</dbReference>
<proteinExistence type="predicted"/>
<accession>A0ABW0Q6G2</accession>
<sequence length="148" mass="16872">MAIKRGNSLPGQDHIMRYVPPARLRKDEDGNVLGILPQAFAHRNNEDFLSVNWLEHFKKDKASNLRDCVDAQRATLNVGKNCMYAVAVVDRVKQVCVKKQKPVRIVYQPTKGNVAHSALHVQHNEDLNVMSDLALEFEKEMHPNSKFK</sequence>
<name>A0ABW0Q6G2_9BURK</name>
<protein>
    <submittedName>
        <fullName evidence="1">Uncharacterized protein</fullName>
    </submittedName>
</protein>
<gene>
    <name evidence="1" type="ORF">ACFPP7_02935</name>
</gene>